<reference evidence="3" key="1">
    <citation type="submission" date="2020-02" db="EMBL/GenBank/DDBJ databases">
        <authorList>
            <person name="Meier V. D."/>
        </authorList>
    </citation>
    <scope>NUCLEOTIDE SEQUENCE</scope>
    <source>
        <strain evidence="3">AVDCRST_MAG48</strain>
    </source>
</reference>
<dbReference type="EMBL" id="CADCTS010000262">
    <property type="protein sequence ID" value="CAA9307530.1"/>
    <property type="molecule type" value="Genomic_DNA"/>
</dbReference>
<feature type="transmembrane region" description="Helical" evidence="2">
    <location>
        <begin position="218"/>
        <end position="237"/>
    </location>
</feature>
<proteinExistence type="predicted"/>
<evidence type="ECO:0000256" key="2">
    <source>
        <dbReference type="SAM" id="Phobius"/>
    </source>
</evidence>
<keyword evidence="2" id="KW-1133">Transmembrane helix</keyword>
<feature type="transmembrane region" description="Helical" evidence="2">
    <location>
        <begin position="75"/>
        <end position="101"/>
    </location>
</feature>
<sequence>MVSTTPEQRVSGPAGPTVPTHPSVRRAGTALVVTVWVSMTLFGAYILAFYAGAVVQRDLPSWNVVLPRLYERSTPAATVAIGLHLAAGGLILVLGCVQLVTPLRDRHPAVHRALGRVYVTASLLAGFGGLGFIVAKGTVGGAVMDVGFGLYGLLMVVAAVLTYRYARARVLPRHQAWALRLFALALGSWLYRMDYGFWLLLTGGAGHTDDFRGSFDRWMAFAFYLPNLLVVEAYLRGRRTLASTAARRLAVVALLAATAFLVLGTFFFTTELWAPAVVARFTGGS</sequence>
<feature type="transmembrane region" description="Helical" evidence="2">
    <location>
        <begin position="146"/>
        <end position="166"/>
    </location>
</feature>
<keyword evidence="2" id="KW-0812">Transmembrane</keyword>
<gene>
    <name evidence="3" type="ORF">AVDCRST_MAG48-1811</name>
</gene>
<dbReference type="AlphaFoldDB" id="A0A6J4KKQ7"/>
<feature type="transmembrane region" description="Helical" evidence="2">
    <location>
        <begin position="113"/>
        <end position="134"/>
    </location>
</feature>
<feature type="transmembrane region" description="Helical" evidence="2">
    <location>
        <begin position="178"/>
        <end position="198"/>
    </location>
</feature>
<feature type="region of interest" description="Disordered" evidence="1">
    <location>
        <begin position="1"/>
        <end position="21"/>
    </location>
</feature>
<evidence type="ECO:0008006" key="4">
    <source>
        <dbReference type="Google" id="ProtNLM"/>
    </source>
</evidence>
<organism evidence="3">
    <name type="scientific">uncultured Friedmanniella sp</name>
    <dbReference type="NCBI Taxonomy" id="335381"/>
    <lineage>
        <taxon>Bacteria</taxon>
        <taxon>Bacillati</taxon>
        <taxon>Actinomycetota</taxon>
        <taxon>Actinomycetes</taxon>
        <taxon>Propionibacteriales</taxon>
        <taxon>Nocardioidaceae</taxon>
        <taxon>Friedmanniella</taxon>
        <taxon>environmental samples</taxon>
    </lineage>
</organism>
<feature type="transmembrane region" description="Helical" evidence="2">
    <location>
        <begin position="249"/>
        <end position="268"/>
    </location>
</feature>
<feature type="transmembrane region" description="Helical" evidence="2">
    <location>
        <begin position="30"/>
        <end position="55"/>
    </location>
</feature>
<dbReference type="Pfam" id="PF10067">
    <property type="entry name" value="DUF2306"/>
    <property type="match status" value="1"/>
</dbReference>
<dbReference type="InterPro" id="IPR018750">
    <property type="entry name" value="DUF2306_membrane"/>
</dbReference>
<evidence type="ECO:0000256" key="1">
    <source>
        <dbReference type="SAM" id="MobiDB-lite"/>
    </source>
</evidence>
<name>A0A6J4KKQ7_9ACTN</name>
<protein>
    <recommendedName>
        <fullName evidence="4">DUF2306 domain-containing protein</fullName>
    </recommendedName>
</protein>
<keyword evidence="2" id="KW-0472">Membrane</keyword>
<evidence type="ECO:0000313" key="3">
    <source>
        <dbReference type="EMBL" id="CAA9307530.1"/>
    </source>
</evidence>
<accession>A0A6J4KKQ7</accession>